<protein>
    <recommendedName>
        <fullName evidence="8">DDE Tnp4 domain-containing protein</fullName>
    </recommendedName>
</protein>
<dbReference type="InterPro" id="IPR045249">
    <property type="entry name" value="HARBI1-like"/>
</dbReference>
<sequence>MALYFLGWELELLEERVRTVERRLERRMLRDTKNAYELPRNEFMDIFRLSPELSMDLTNTLRPFLQRERNSGIPVEIQVLVAVYFYAKGSYQRATGDHFDLNVSQPSVSRCLHAITDAINNNLLRQWVRFPMTNLERNNAREEFCNAPQPFEGAIGAIDCTYINILAPKDHEEAFVNHHGNHSLNVQAVVSPKLKILNINARYPGARNDSYIWSTSPIRRAMEFHYNKGERHTWLIGDSGYPLEPWLMTPLPHYREGTRQLKYTMKHCKARNVVERFFGVFKSVWRCLSYQRVLMYAPDMAGKIVNACAVLHNMRIHYRIPIDVENIENGNNDEYAIRNFQQNEDEIAESPRDLELLQCKFKNKYSKIGSMDTLMVMLKHNKQKITKQINLYLSLKMCNKLKIVVCFV</sequence>
<evidence type="ECO:0000256" key="2">
    <source>
        <dbReference type="ARBA" id="ARBA00004123"/>
    </source>
</evidence>
<evidence type="ECO:0000256" key="7">
    <source>
        <dbReference type="ARBA" id="ARBA00023242"/>
    </source>
</evidence>
<accession>A0AAV0XAN0</accession>
<dbReference type="Proteomes" id="UP001160148">
    <property type="component" value="Unassembled WGS sequence"/>
</dbReference>
<evidence type="ECO:0000313" key="9">
    <source>
        <dbReference type="EMBL" id="CAI6365385.1"/>
    </source>
</evidence>
<comment type="subcellular location">
    <subcellularLocation>
        <location evidence="2">Nucleus</location>
    </subcellularLocation>
</comment>
<dbReference type="GO" id="GO:0004518">
    <property type="term" value="F:nuclease activity"/>
    <property type="evidence" value="ECO:0007669"/>
    <property type="project" value="UniProtKB-KW"/>
</dbReference>
<reference evidence="9 10" key="1">
    <citation type="submission" date="2023-01" db="EMBL/GenBank/DDBJ databases">
        <authorList>
            <person name="Whitehead M."/>
        </authorList>
    </citation>
    <scope>NUCLEOTIDE SEQUENCE [LARGE SCALE GENOMIC DNA]</scope>
</reference>
<evidence type="ECO:0000256" key="3">
    <source>
        <dbReference type="ARBA" id="ARBA00006958"/>
    </source>
</evidence>
<keyword evidence="5" id="KW-0479">Metal-binding</keyword>
<organism evidence="9 10">
    <name type="scientific">Macrosiphum euphorbiae</name>
    <name type="common">potato aphid</name>
    <dbReference type="NCBI Taxonomy" id="13131"/>
    <lineage>
        <taxon>Eukaryota</taxon>
        <taxon>Metazoa</taxon>
        <taxon>Ecdysozoa</taxon>
        <taxon>Arthropoda</taxon>
        <taxon>Hexapoda</taxon>
        <taxon>Insecta</taxon>
        <taxon>Pterygota</taxon>
        <taxon>Neoptera</taxon>
        <taxon>Paraneoptera</taxon>
        <taxon>Hemiptera</taxon>
        <taxon>Sternorrhyncha</taxon>
        <taxon>Aphidomorpha</taxon>
        <taxon>Aphidoidea</taxon>
        <taxon>Aphididae</taxon>
        <taxon>Macrosiphini</taxon>
        <taxon>Macrosiphum</taxon>
    </lineage>
</organism>
<proteinExistence type="inferred from homology"/>
<comment type="caution">
    <text evidence="9">The sequence shown here is derived from an EMBL/GenBank/DDBJ whole genome shotgun (WGS) entry which is preliminary data.</text>
</comment>
<keyword evidence="7" id="KW-0539">Nucleus</keyword>
<comment type="cofactor">
    <cofactor evidence="1">
        <name>a divalent metal cation</name>
        <dbReference type="ChEBI" id="CHEBI:60240"/>
    </cofactor>
</comment>
<evidence type="ECO:0000256" key="6">
    <source>
        <dbReference type="ARBA" id="ARBA00022801"/>
    </source>
</evidence>
<dbReference type="AlphaFoldDB" id="A0AAV0XAN0"/>
<keyword evidence="4" id="KW-0540">Nuclease</keyword>
<name>A0AAV0XAN0_9HEMI</name>
<gene>
    <name evidence="9" type="ORF">MEUPH1_LOCUS20106</name>
</gene>
<dbReference type="InterPro" id="IPR027806">
    <property type="entry name" value="HARBI1_dom"/>
</dbReference>
<dbReference type="EMBL" id="CARXXK010000004">
    <property type="protein sequence ID" value="CAI6365385.1"/>
    <property type="molecule type" value="Genomic_DNA"/>
</dbReference>
<evidence type="ECO:0000313" key="10">
    <source>
        <dbReference type="Proteomes" id="UP001160148"/>
    </source>
</evidence>
<dbReference type="Pfam" id="PF13359">
    <property type="entry name" value="DDE_Tnp_4"/>
    <property type="match status" value="1"/>
</dbReference>
<evidence type="ECO:0000256" key="5">
    <source>
        <dbReference type="ARBA" id="ARBA00022723"/>
    </source>
</evidence>
<dbReference type="GO" id="GO:0005634">
    <property type="term" value="C:nucleus"/>
    <property type="evidence" value="ECO:0007669"/>
    <property type="project" value="UniProtKB-SubCell"/>
</dbReference>
<dbReference type="PANTHER" id="PTHR22930">
    <property type="match status" value="1"/>
</dbReference>
<evidence type="ECO:0000256" key="1">
    <source>
        <dbReference type="ARBA" id="ARBA00001968"/>
    </source>
</evidence>
<dbReference type="GO" id="GO:0046872">
    <property type="term" value="F:metal ion binding"/>
    <property type="evidence" value="ECO:0007669"/>
    <property type="project" value="UniProtKB-KW"/>
</dbReference>
<dbReference type="GO" id="GO:0016787">
    <property type="term" value="F:hydrolase activity"/>
    <property type="evidence" value="ECO:0007669"/>
    <property type="project" value="UniProtKB-KW"/>
</dbReference>
<evidence type="ECO:0000259" key="8">
    <source>
        <dbReference type="Pfam" id="PF13359"/>
    </source>
</evidence>
<keyword evidence="10" id="KW-1185">Reference proteome</keyword>
<feature type="domain" description="DDE Tnp4" evidence="8">
    <location>
        <begin position="158"/>
        <end position="313"/>
    </location>
</feature>
<comment type="similarity">
    <text evidence="3">Belongs to the HARBI1 family.</text>
</comment>
<evidence type="ECO:0000256" key="4">
    <source>
        <dbReference type="ARBA" id="ARBA00022722"/>
    </source>
</evidence>
<keyword evidence="6" id="KW-0378">Hydrolase</keyword>
<dbReference type="PANTHER" id="PTHR22930:SF85">
    <property type="entry name" value="GH03217P-RELATED"/>
    <property type="match status" value="1"/>
</dbReference>